<keyword evidence="2" id="KW-0560">Oxidoreductase</keyword>
<dbReference type="InterPro" id="IPR023753">
    <property type="entry name" value="FAD/NAD-binding_dom"/>
</dbReference>
<protein>
    <submittedName>
        <fullName evidence="4">NAD(P)/FAD-dependent oxidoreductase</fullName>
    </submittedName>
</protein>
<feature type="domain" description="FAD/NAD(P)-binding" evidence="3">
    <location>
        <begin position="7"/>
        <end position="295"/>
    </location>
</feature>
<dbReference type="InterPro" id="IPR036188">
    <property type="entry name" value="FAD/NAD-bd_sf"/>
</dbReference>
<proteinExistence type="predicted"/>
<dbReference type="EMBL" id="PYSV01000003">
    <property type="protein sequence ID" value="PTA69110.1"/>
    <property type="molecule type" value="Genomic_DNA"/>
</dbReference>
<dbReference type="GO" id="GO:0016491">
    <property type="term" value="F:oxidoreductase activity"/>
    <property type="evidence" value="ECO:0007669"/>
    <property type="project" value="UniProtKB-KW"/>
</dbReference>
<comment type="caution">
    <text evidence="4">The sequence shown here is derived from an EMBL/GenBank/DDBJ whole genome shotgun (WGS) entry which is preliminary data.</text>
</comment>
<evidence type="ECO:0000256" key="1">
    <source>
        <dbReference type="ARBA" id="ARBA00022630"/>
    </source>
</evidence>
<dbReference type="Proteomes" id="UP000240317">
    <property type="component" value="Unassembled WGS sequence"/>
</dbReference>
<evidence type="ECO:0000259" key="3">
    <source>
        <dbReference type="Pfam" id="PF07992"/>
    </source>
</evidence>
<keyword evidence="5" id="KW-1185">Reference proteome</keyword>
<evidence type="ECO:0000313" key="4">
    <source>
        <dbReference type="EMBL" id="PTA69110.1"/>
    </source>
</evidence>
<dbReference type="PANTHER" id="PTHR48105">
    <property type="entry name" value="THIOREDOXIN REDUCTASE 1-RELATED-RELATED"/>
    <property type="match status" value="1"/>
</dbReference>
<dbReference type="RefSeq" id="WP_107136968.1">
    <property type="nucleotide sequence ID" value="NZ_PYSV01000003.1"/>
</dbReference>
<gene>
    <name evidence="4" type="ORF">C8263_04805</name>
</gene>
<evidence type="ECO:0000256" key="2">
    <source>
        <dbReference type="ARBA" id="ARBA00023002"/>
    </source>
</evidence>
<accession>A0A2T3WB23</accession>
<dbReference type="SUPFAM" id="SSF51905">
    <property type="entry name" value="FAD/NAD(P)-binding domain"/>
    <property type="match status" value="1"/>
</dbReference>
<dbReference type="InterPro" id="IPR050097">
    <property type="entry name" value="Ferredoxin-NADP_redctase_2"/>
</dbReference>
<sequence length="332" mass="35139">MSPPALYDAVVVGAGPAGLNAALVLGGAGRRVLLLDGGPPRNVRAQAAHGVFTRDGATPVTLKTLGLGDLAPYAVTVRPELAREVAPEPDGFALRLEDRWVRTRRLLFATGVRDVLPTVPGLRERWGATVHHCPYCDGWPNRDARLGVLGSGQEGHHLALSVRSWSERVTLLTDGPDNLTDEQREDLRRVGIPLYTAPVLRLGGRHDLRVRFRPGVPKAPGAPVPGPSEALCLDALFLNPTQQQRSTLPAALGCALNDKGRVVVNEHGMTSVRGVWAAGDMTGAPQYVMSAAASGMIAAVSLNTTLIHEEVRHLGAAFHKSPGEPGGEGEAS</sequence>
<dbReference type="PRINTS" id="PR00469">
    <property type="entry name" value="PNDRDTASEII"/>
</dbReference>
<organism evidence="4 5">
    <name type="scientific">Deinococcus arcticus</name>
    <dbReference type="NCBI Taxonomy" id="2136176"/>
    <lineage>
        <taxon>Bacteria</taxon>
        <taxon>Thermotogati</taxon>
        <taxon>Deinococcota</taxon>
        <taxon>Deinococci</taxon>
        <taxon>Deinococcales</taxon>
        <taxon>Deinococcaceae</taxon>
        <taxon>Deinococcus</taxon>
    </lineage>
</organism>
<dbReference type="PRINTS" id="PR00368">
    <property type="entry name" value="FADPNR"/>
</dbReference>
<dbReference type="OrthoDB" id="9806179at2"/>
<name>A0A2T3WB23_9DEIO</name>
<reference evidence="4 5" key="1">
    <citation type="submission" date="2018-03" db="EMBL/GenBank/DDBJ databases">
        <title>Draft genome of Deinococcus sp. OD32.</title>
        <authorList>
            <person name="Wang X.-P."/>
            <person name="Du Z.-J."/>
        </authorList>
    </citation>
    <scope>NUCLEOTIDE SEQUENCE [LARGE SCALE GENOMIC DNA]</scope>
    <source>
        <strain evidence="4 5">OD32</strain>
    </source>
</reference>
<evidence type="ECO:0000313" key="5">
    <source>
        <dbReference type="Proteomes" id="UP000240317"/>
    </source>
</evidence>
<dbReference type="Pfam" id="PF07992">
    <property type="entry name" value="Pyr_redox_2"/>
    <property type="match status" value="1"/>
</dbReference>
<dbReference type="Gene3D" id="3.50.50.60">
    <property type="entry name" value="FAD/NAD(P)-binding domain"/>
    <property type="match status" value="2"/>
</dbReference>
<keyword evidence="1" id="KW-0285">Flavoprotein</keyword>
<dbReference type="AlphaFoldDB" id="A0A2T3WB23"/>